<organism evidence="15">
    <name type="scientific">Tribolium confusum</name>
    <name type="common">Confused flour beetle</name>
    <dbReference type="NCBI Taxonomy" id="7071"/>
    <lineage>
        <taxon>Eukaryota</taxon>
        <taxon>Metazoa</taxon>
        <taxon>Ecdysozoa</taxon>
        <taxon>Arthropoda</taxon>
        <taxon>Hexapoda</taxon>
        <taxon>Insecta</taxon>
        <taxon>Pterygota</taxon>
        <taxon>Neoptera</taxon>
        <taxon>Endopterygota</taxon>
        <taxon>Coleoptera</taxon>
        <taxon>Polyphaga</taxon>
        <taxon>Cucujiformia</taxon>
        <taxon>Tenebrionidae</taxon>
        <taxon>Tenebrionidae incertae sedis</taxon>
        <taxon>Tribolium</taxon>
    </lineage>
</organism>
<evidence type="ECO:0000256" key="3">
    <source>
        <dbReference type="ARBA" id="ARBA00004406"/>
    </source>
</evidence>
<accession>A0A7D6EJH1</accession>
<dbReference type="InterPro" id="IPR050476">
    <property type="entry name" value="Insect_CytP450_Detox"/>
</dbReference>
<dbReference type="PRINTS" id="PR00385">
    <property type="entry name" value="P450"/>
</dbReference>
<evidence type="ECO:0000256" key="2">
    <source>
        <dbReference type="ARBA" id="ARBA00004174"/>
    </source>
</evidence>
<evidence type="ECO:0000256" key="1">
    <source>
        <dbReference type="ARBA" id="ARBA00001971"/>
    </source>
</evidence>
<keyword evidence="8" id="KW-0492">Microsome</keyword>
<dbReference type="GO" id="GO:0020037">
    <property type="term" value="F:heme binding"/>
    <property type="evidence" value="ECO:0007669"/>
    <property type="project" value="InterPro"/>
</dbReference>
<dbReference type="Gene3D" id="1.10.630.10">
    <property type="entry name" value="Cytochrome P450"/>
    <property type="match status" value="1"/>
</dbReference>
<evidence type="ECO:0000256" key="13">
    <source>
        <dbReference type="PIRSR" id="PIRSR602401-1"/>
    </source>
</evidence>
<comment type="cofactor">
    <cofactor evidence="1 13">
        <name>heme</name>
        <dbReference type="ChEBI" id="CHEBI:30413"/>
    </cofactor>
</comment>
<reference evidence="15" key="1">
    <citation type="submission" date="2019-06" db="EMBL/GenBank/DDBJ databases">
        <title>The roles of cytochrome P450 genes in insecticides detoxification of Tribolium castaneum and T. confusum.</title>
        <authorList>
            <person name="Chen H."/>
            <person name="Chen C."/>
            <person name="Yu Z."/>
            <person name="Silver K."/>
            <person name="Campbell J."/>
            <person name="Arthur F."/>
            <person name="Huang Y."/>
            <person name="Hu F."/>
            <person name="Zhu K.Y."/>
        </authorList>
    </citation>
    <scope>NUCLEOTIDE SEQUENCE</scope>
</reference>
<dbReference type="InterPro" id="IPR002401">
    <property type="entry name" value="Cyt_P450_E_grp-I"/>
</dbReference>
<evidence type="ECO:0000256" key="9">
    <source>
        <dbReference type="ARBA" id="ARBA00023002"/>
    </source>
</evidence>
<gene>
    <name evidence="15" type="primary">CYP9Z5</name>
</gene>
<name>A0A7D6EJH1_TRICF</name>
<keyword evidence="10 13" id="KW-0408">Iron</keyword>
<keyword evidence="7" id="KW-0256">Endoplasmic reticulum</keyword>
<evidence type="ECO:0000256" key="12">
    <source>
        <dbReference type="ARBA" id="ARBA00023136"/>
    </source>
</evidence>
<evidence type="ECO:0000256" key="11">
    <source>
        <dbReference type="ARBA" id="ARBA00023033"/>
    </source>
</evidence>
<dbReference type="GO" id="GO:0005789">
    <property type="term" value="C:endoplasmic reticulum membrane"/>
    <property type="evidence" value="ECO:0007669"/>
    <property type="project" value="UniProtKB-SubCell"/>
</dbReference>
<dbReference type="InterPro" id="IPR017972">
    <property type="entry name" value="Cyt_P450_CS"/>
</dbReference>
<proteinExistence type="evidence at transcript level"/>
<dbReference type="EMBL" id="MN108484">
    <property type="protein sequence ID" value="QLL22067.1"/>
    <property type="molecule type" value="mRNA"/>
</dbReference>
<dbReference type="GO" id="GO:0005506">
    <property type="term" value="F:iron ion binding"/>
    <property type="evidence" value="ECO:0007669"/>
    <property type="project" value="InterPro"/>
</dbReference>
<evidence type="ECO:0000256" key="6">
    <source>
        <dbReference type="ARBA" id="ARBA00022723"/>
    </source>
</evidence>
<dbReference type="PANTHER" id="PTHR24292">
    <property type="entry name" value="CYTOCHROME P450"/>
    <property type="match status" value="1"/>
</dbReference>
<dbReference type="AlphaFoldDB" id="A0A7D6EJH1"/>
<keyword evidence="5 13" id="KW-0349">Heme</keyword>
<evidence type="ECO:0000256" key="10">
    <source>
        <dbReference type="ARBA" id="ARBA00023004"/>
    </source>
</evidence>
<evidence type="ECO:0000256" key="7">
    <source>
        <dbReference type="ARBA" id="ARBA00022824"/>
    </source>
</evidence>
<comment type="similarity">
    <text evidence="4 14">Belongs to the cytochrome P450 family.</text>
</comment>
<evidence type="ECO:0000256" key="5">
    <source>
        <dbReference type="ARBA" id="ARBA00022617"/>
    </source>
</evidence>
<dbReference type="PRINTS" id="PR00463">
    <property type="entry name" value="EP450I"/>
</dbReference>
<evidence type="ECO:0000256" key="8">
    <source>
        <dbReference type="ARBA" id="ARBA00022848"/>
    </source>
</evidence>
<dbReference type="SUPFAM" id="SSF48264">
    <property type="entry name" value="Cytochrome P450"/>
    <property type="match status" value="1"/>
</dbReference>
<evidence type="ECO:0000313" key="15">
    <source>
        <dbReference type="EMBL" id="QLL22067.1"/>
    </source>
</evidence>
<keyword evidence="11 14" id="KW-0503">Monooxygenase</keyword>
<evidence type="ECO:0000256" key="14">
    <source>
        <dbReference type="RuleBase" id="RU000461"/>
    </source>
</evidence>
<keyword evidence="6 13" id="KW-0479">Metal-binding</keyword>
<dbReference type="PROSITE" id="PS00086">
    <property type="entry name" value="CYTOCHROME_P450"/>
    <property type="match status" value="1"/>
</dbReference>
<dbReference type="InterPro" id="IPR036396">
    <property type="entry name" value="Cyt_P450_sf"/>
</dbReference>
<dbReference type="InterPro" id="IPR001128">
    <property type="entry name" value="Cyt_P450"/>
</dbReference>
<dbReference type="PANTHER" id="PTHR24292:SF54">
    <property type="entry name" value="CYP9F3-RELATED"/>
    <property type="match status" value="1"/>
</dbReference>
<protein>
    <submittedName>
        <fullName evidence="15">Cytochrome P450</fullName>
    </submittedName>
</protein>
<keyword evidence="9 14" id="KW-0560">Oxidoreductase</keyword>
<feature type="binding site" description="axial binding residue" evidence="13">
    <location>
        <position position="450"/>
    </location>
    <ligand>
        <name>heme</name>
        <dbReference type="ChEBI" id="CHEBI:30413"/>
    </ligand>
    <ligandPart>
        <name>Fe</name>
        <dbReference type="ChEBI" id="CHEBI:18248"/>
    </ligandPart>
</feature>
<comment type="subcellular location">
    <subcellularLocation>
        <location evidence="3">Endoplasmic reticulum membrane</location>
        <topology evidence="3">Peripheral membrane protein</topology>
    </subcellularLocation>
    <subcellularLocation>
        <location evidence="2">Microsome membrane</location>
        <topology evidence="2">Peripheral membrane protein</topology>
    </subcellularLocation>
</comment>
<dbReference type="Pfam" id="PF00067">
    <property type="entry name" value="p450"/>
    <property type="match status" value="1"/>
</dbReference>
<dbReference type="GO" id="GO:0004497">
    <property type="term" value="F:monooxygenase activity"/>
    <property type="evidence" value="ECO:0007669"/>
    <property type="project" value="UniProtKB-KW"/>
</dbReference>
<keyword evidence="12" id="KW-0472">Membrane</keyword>
<dbReference type="GO" id="GO:0016705">
    <property type="term" value="F:oxidoreductase activity, acting on paired donors, with incorporation or reduction of molecular oxygen"/>
    <property type="evidence" value="ECO:0007669"/>
    <property type="project" value="InterPro"/>
</dbReference>
<dbReference type="FunFam" id="1.10.630.10:FF:000042">
    <property type="entry name" value="Cytochrome P450"/>
    <property type="match status" value="1"/>
</dbReference>
<sequence length="509" mass="59410">MFWTLVIAVVLLVTYWLLSRPYKYWTERGVKQGKPVFIFGDYWGPMLRKQTNADVVDMLYNTIDKTARYCGIYQFLTPVLLIRDPELIKKITVKDFEHFVDHRIVIPEESDPLSGQKWRDMRSTLSPVFTSSKLKYMFSLISERGEQFAKHLLKENKDVITLDIKNSMTRYTNDVMASTMFGIKCDSLTEPKNEFYSLAQKSQDFSGFWKNVKLFGYFLLPELCKLLEVSFYSKEVNGFFEKLVKENIGSRQKHGIVRPDLMHLLMEAKNHAKKSNGYQDSDKMKNATEITDQDIATQALIFFFGGFDTVASLMSFMSYELATNPDCQEKLRQEVDETLQNCNGKLTYEAIVNMKYMDMVTSETLRKWPNAPAVDRVCTKPYTIEPTRPDEKPIHLKENDTVLLPIYALHRDPQYFPDPHRFDPERFSEENKANIVPYTYMPFGSGPRNCIGQRFALIETKIFFFYILANFELIPVERTQIPLKLTKNPFTMTAEKGFWLGFKKRVKQN</sequence>
<dbReference type="CDD" id="cd11056">
    <property type="entry name" value="CYP6-like"/>
    <property type="match status" value="1"/>
</dbReference>
<evidence type="ECO:0000256" key="4">
    <source>
        <dbReference type="ARBA" id="ARBA00010617"/>
    </source>
</evidence>